<comment type="caution">
    <text evidence="1">The sequence shown here is derived from an EMBL/GenBank/DDBJ whole genome shotgun (WGS) entry which is preliminary data.</text>
</comment>
<reference evidence="2" key="1">
    <citation type="journal article" date="2015" name="PLoS Genet.">
        <title>The dynamic genome and transcriptome of the human fungal pathogen Blastomyces and close relative Emmonsia.</title>
        <authorList>
            <person name="Munoz J.F."/>
            <person name="Gauthier G.M."/>
            <person name="Desjardins C.A."/>
            <person name="Gallo J.E."/>
            <person name="Holder J."/>
            <person name="Sullivan T.D."/>
            <person name="Marty A.J."/>
            <person name="Carmen J.C."/>
            <person name="Chen Z."/>
            <person name="Ding L."/>
            <person name="Gujja S."/>
            <person name="Magrini V."/>
            <person name="Misas E."/>
            <person name="Mitreva M."/>
            <person name="Priest M."/>
            <person name="Saif S."/>
            <person name="Whiston E.A."/>
            <person name="Young S."/>
            <person name="Zeng Q."/>
            <person name="Goldman W.E."/>
            <person name="Mardis E.R."/>
            <person name="Taylor J.W."/>
            <person name="McEwen J.G."/>
            <person name="Clay O.K."/>
            <person name="Klein B.S."/>
            <person name="Cuomo C.A."/>
        </authorList>
    </citation>
    <scope>NUCLEOTIDE SEQUENCE [LARGE SCALE GENOMIC DNA]</scope>
    <source>
        <strain evidence="2">UAMH 3008</strain>
    </source>
</reference>
<sequence length="66" mass="7699">MRCKPRGLYDQHHINRQAPGYRLPTHQKQIHRSSGKFLTGTSKAPHRLVLGWCVERFDTCLWLDVG</sequence>
<dbReference type="EMBL" id="LCZI01001006">
    <property type="protein sequence ID" value="KKZ63083.1"/>
    <property type="molecule type" value="Genomic_DNA"/>
</dbReference>
<proteinExistence type="predicted"/>
<dbReference type="VEuPathDB" id="FungiDB:EMCG_02584"/>
<evidence type="ECO:0000313" key="2">
    <source>
        <dbReference type="Proteomes" id="UP000034164"/>
    </source>
</evidence>
<protein>
    <submittedName>
        <fullName evidence="1">Uncharacterized protein</fullName>
    </submittedName>
</protein>
<gene>
    <name evidence="1" type="ORF">EMCG_02584</name>
</gene>
<organism evidence="1 2">
    <name type="scientific">[Emmonsia] crescens</name>
    <dbReference type="NCBI Taxonomy" id="73230"/>
    <lineage>
        <taxon>Eukaryota</taxon>
        <taxon>Fungi</taxon>
        <taxon>Dikarya</taxon>
        <taxon>Ascomycota</taxon>
        <taxon>Pezizomycotina</taxon>
        <taxon>Eurotiomycetes</taxon>
        <taxon>Eurotiomycetidae</taxon>
        <taxon>Onygenales</taxon>
        <taxon>Ajellomycetaceae</taxon>
        <taxon>Emergomyces</taxon>
    </lineage>
</organism>
<dbReference type="AlphaFoldDB" id="A0A0G2HY97"/>
<accession>A0A0G2HY97</accession>
<dbReference type="Proteomes" id="UP000034164">
    <property type="component" value="Unassembled WGS sequence"/>
</dbReference>
<evidence type="ECO:0000313" key="1">
    <source>
        <dbReference type="EMBL" id="KKZ63083.1"/>
    </source>
</evidence>
<name>A0A0G2HY97_9EURO</name>